<dbReference type="GO" id="GO:0006355">
    <property type="term" value="P:regulation of DNA-templated transcription"/>
    <property type="evidence" value="ECO:0007669"/>
    <property type="project" value="InterPro"/>
</dbReference>
<dbReference type="EMBL" id="AZGF01000017">
    <property type="protein sequence ID" value="KRM11625.1"/>
    <property type="molecule type" value="Genomic_DNA"/>
</dbReference>
<dbReference type="Gene3D" id="1.10.1220.10">
    <property type="entry name" value="Met repressor-like"/>
    <property type="match status" value="1"/>
</dbReference>
<dbReference type="PATRIC" id="fig|1423807.3.peg.634"/>
<name>A0A0R1W7L7_9LACO</name>
<dbReference type="InterPro" id="IPR013321">
    <property type="entry name" value="Arc_rbn_hlx_hlx"/>
</dbReference>
<accession>A0A0R1W7L7</accession>
<dbReference type="SUPFAM" id="SSF47598">
    <property type="entry name" value="Ribbon-helix-helix"/>
    <property type="match status" value="1"/>
</dbReference>
<gene>
    <name evidence="1" type="ORF">FD16_GL000626</name>
</gene>
<protein>
    <recommendedName>
        <fullName evidence="3">Ribbon-helix-helix protein CopG domain-containing protein</fullName>
    </recommendedName>
</protein>
<reference evidence="1 2" key="1">
    <citation type="journal article" date="2015" name="Genome Announc.">
        <title>Expanding the biotechnology potential of lactobacilli through comparative genomics of 213 strains and associated genera.</title>
        <authorList>
            <person name="Sun Z."/>
            <person name="Harris H.M."/>
            <person name="McCann A."/>
            <person name="Guo C."/>
            <person name="Argimon S."/>
            <person name="Zhang W."/>
            <person name="Yang X."/>
            <person name="Jeffery I.B."/>
            <person name="Cooney J.C."/>
            <person name="Kagawa T.F."/>
            <person name="Liu W."/>
            <person name="Song Y."/>
            <person name="Salvetti E."/>
            <person name="Wrobel A."/>
            <person name="Rasinkangas P."/>
            <person name="Parkhill J."/>
            <person name="Rea M.C."/>
            <person name="O'Sullivan O."/>
            <person name="Ritari J."/>
            <person name="Douillard F.P."/>
            <person name="Paul Ross R."/>
            <person name="Yang R."/>
            <person name="Briner A.E."/>
            <person name="Felis G.E."/>
            <person name="de Vos W.M."/>
            <person name="Barrangou R."/>
            <person name="Klaenhammer T.R."/>
            <person name="Caufield P.W."/>
            <person name="Cui Y."/>
            <person name="Zhang H."/>
            <person name="O'Toole P.W."/>
        </authorList>
    </citation>
    <scope>NUCLEOTIDE SEQUENCE [LARGE SCALE GENOMIC DNA]</scope>
    <source>
        <strain evidence="1 2">DSM 5007</strain>
    </source>
</reference>
<proteinExistence type="predicted"/>
<evidence type="ECO:0008006" key="3">
    <source>
        <dbReference type="Google" id="ProtNLM"/>
    </source>
</evidence>
<evidence type="ECO:0000313" key="2">
    <source>
        <dbReference type="Proteomes" id="UP000051820"/>
    </source>
</evidence>
<comment type="caution">
    <text evidence="1">The sequence shown here is derived from an EMBL/GenBank/DDBJ whole genome shotgun (WGS) entry which is preliminary data.</text>
</comment>
<organism evidence="1 2">
    <name type="scientific">Paucilactobacillus suebicus DSM 5007 = KCTC 3549</name>
    <dbReference type="NCBI Taxonomy" id="1423807"/>
    <lineage>
        <taxon>Bacteria</taxon>
        <taxon>Bacillati</taxon>
        <taxon>Bacillota</taxon>
        <taxon>Bacilli</taxon>
        <taxon>Lactobacillales</taxon>
        <taxon>Lactobacillaceae</taxon>
        <taxon>Paucilactobacillus</taxon>
    </lineage>
</organism>
<keyword evidence="2" id="KW-1185">Reference proteome</keyword>
<dbReference type="AlphaFoldDB" id="A0A0R1W7L7"/>
<dbReference type="Proteomes" id="UP000051820">
    <property type="component" value="Unassembled WGS sequence"/>
</dbReference>
<sequence length="50" mass="5578">MGTVTKRKFTTTLDSELIKELKICAVENETSVATLIEEMAKEYLAKATVK</sequence>
<dbReference type="InterPro" id="IPR010985">
    <property type="entry name" value="Ribbon_hlx_hlx"/>
</dbReference>
<evidence type="ECO:0000313" key="1">
    <source>
        <dbReference type="EMBL" id="KRM11625.1"/>
    </source>
</evidence>